<evidence type="ECO:0000256" key="7">
    <source>
        <dbReference type="ARBA" id="ARBA00023136"/>
    </source>
</evidence>
<keyword evidence="6 9" id="KW-1133">Transmembrane helix</keyword>
<feature type="transmembrane region" description="Helical" evidence="9">
    <location>
        <begin position="374"/>
        <end position="397"/>
    </location>
</feature>
<dbReference type="PROSITE" id="PS50893">
    <property type="entry name" value="ABC_TRANSPORTER_2"/>
    <property type="match status" value="1"/>
</dbReference>
<dbReference type="OrthoDB" id="385899at2"/>
<dbReference type="InterPro" id="IPR003439">
    <property type="entry name" value="ABC_transporter-like_ATP-bd"/>
</dbReference>
<keyword evidence="3 9" id="KW-0812">Transmembrane</keyword>
<evidence type="ECO:0000313" key="11">
    <source>
        <dbReference type="EMBL" id="KXT29342.1"/>
    </source>
</evidence>
<dbReference type="InterPro" id="IPR017871">
    <property type="entry name" value="ABC_transporter-like_CS"/>
</dbReference>
<evidence type="ECO:0000256" key="8">
    <source>
        <dbReference type="ARBA" id="ARBA00038388"/>
    </source>
</evidence>
<dbReference type="EMBL" id="LTBM01000002">
    <property type="protein sequence ID" value="KXT29342.1"/>
    <property type="molecule type" value="Genomic_DNA"/>
</dbReference>
<dbReference type="InterPro" id="IPR003593">
    <property type="entry name" value="AAA+_ATPase"/>
</dbReference>
<feature type="transmembrane region" description="Helical" evidence="9">
    <location>
        <begin position="480"/>
        <end position="499"/>
    </location>
</feature>
<dbReference type="InterPro" id="IPR003838">
    <property type="entry name" value="ABC3_permease_C"/>
</dbReference>
<keyword evidence="4" id="KW-0547">Nucleotide-binding</keyword>
<dbReference type="GO" id="GO:0016887">
    <property type="term" value="F:ATP hydrolysis activity"/>
    <property type="evidence" value="ECO:0007669"/>
    <property type="project" value="InterPro"/>
</dbReference>
<organism evidence="11 13">
    <name type="scientific">Candidatus Phytoplasma oryzae</name>
    <dbReference type="NCBI Taxonomy" id="203274"/>
    <lineage>
        <taxon>Bacteria</taxon>
        <taxon>Bacillati</taxon>
        <taxon>Mycoplasmatota</taxon>
        <taxon>Mollicutes</taxon>
        <taxon>Acholeplasmatales</taxon>
        <taxon>Acholeplasmataceae</taxon>
        <taxon>Candidatus Phytoplasma</taxon>
        <taxon>16SrXI (Rice yellow dwarf group)</taxon>
    </lineage>
</organism>
<reference evidence="12 14" key="1">
    <citation type="submission" date="2014-04" db="EMBL/GenBank/DDBJ databases">
        <title>Genome study of Napier grass stunt phytoplasma.</title>
        <authorList>
            <person name="Kawicha P."/>
            <person name="Dickinson M."/>
            <person name="Hodgetts J."/>
        </authorList>
    </citation>
    <scope>NUCLEOTIDE SEQUENCE [LARGE SCALE GENOMIC DNA]</scope>
    <source>
        <strain evidence="12 14">NGS-S10</strain>
    </source>
</reference>
<evidence type="ECO:0000256" key="3">
    <source>
        <dbReference type="ARBA" id="ARBA00022692"/>
    </source>
</evidence>
<evidence type="ECO:0000256" key="9">
    <source>
        <dbReference type="SAM" id="Phobius"/>
    </source>
</evidence>
<comment type="similarity">
    <text evidence="8">Belongs to the ABC transporter superfamily. Macrolide exporter (TC 3.A.1.122) family.</text>
</comment>
<comment type="caution">
    <text evidence="11">The sequence shown here is derived from an EMBL/GenBank/DDBJ whole genome shotgun (WGS) entry which is preliminary data.</text>
</comment>
<dbReference type="PROSITE" id="PS00211">
    <property type="entry name" value="ABC_TRANSPORTER_1"/>
    <property type="match status" value="1"/>
</dbReference>
<name>A0A139JQU8_9MOLU</name>
<evidence type="ECO:0000256" key="6">
    <source>
        <dbReference type="ARBA" id="ARBA00022989"/>
    </source>
</evidence>
<dbReference type="EMBL" id="JHUK01000002">
    <property type="protein sequence ID" value="RAM57896.1"/>
    <property type="molecule type" value="Genomic_DNA"/>
</dbReference>
<dbReference type="SUPFAM" id="SSF52540">
    <property type="entry name" value="P-loop containing nucleoside triphosphate hydrolases"/>
    <property type="match status" value="1"/>
</dbReference>
<dbReference type="Gene3D" id="3.40.50.300">
    <property type="entry name" value="P-loop containing nucleotide triphosphate hydrolases"/>
    <property type="match status" value="1"/>
</dbReference>
<feature type="transmembrane region" description="Helical" evidence="9">
    <location>
        <begin position="418"/>
        <end position="442"/>
    </location>
</feature>
<feature type="domain" description="ABC transporter" evidence="10">
    <location>
        <begin position="2"/>
        <end position="241"/>
    </location>
</feature>
<keyword evidence="14" id="KW-1185">Reference proteome</keyword>
<dbReference type="Pfam" id="PF02687">
    <property type="entry name" value="FtsX"/>
    <property type="match status" value="1"/>
</dbReference>
<dbReference type="PANTHER" id="PTHR42798:SF4">
    <property type="entry name" value="ABC TRANSPORTER DOMAIN-CONTAINING PROTEIN"/>
    <property type="match status" value="1"/>
</dbReference>
<feature type="transmembrane region" description="Helical" evidence="9">
    <location>
        <begin position="319"/>
        <end position="342"/>
    </location>
</feature>
<evidence type="ECO:0000256" key="1">
    <source>
        <dbReference type="ARBA" id="ARBA00004429"/>
    </source>
</evidence>
<keyword evidence="5" id="KW-0067">ATP-binding</keyword>
<evidence type="ECO:0000313" key="12">
    <source>
        <dbReference type="EMBL" id="RAM57896.1"/>
    </source>
</evidence>
<sequence>MFRLKKINKNYVTKISKNNVHALKDFSLNLPKKGLIFILGESGSGKTTLFNILAGIEDKYSGEVFVANNSITKLNLKSLDHYRNGMIGFIFQECYLINDLNVIENINLSFVLQGQKPNEQLVDKLLSEFGLDYSFKNRRISELSGGQKQRISIIRGLVKNCKIIFADEPTSNLDNLTSLKIFNKFKELSKEKLVIVISHDEQNAYKYADRIIKMKYGVMEVDISRIKDKKDVQLESKENEIAVGTVITPEILEKIKSNQFNQDYIQQKEIQNKNFVATKLSKLENISFVDDDFRISKSYLSFLFRWKIAFKSLWLKKKFLFFVLVTSCLALSLNIITLGFGVSKYAFYNNKNILYSFYLYFKSWIADEKKVGCVILFILFIFPVFMIFLYFNACIRLKKKEIGTLRLLGCNTFNVIKIFLLEAFIFAFILVTITSIFLFFMFNHFFDVNIFTFLDMSKISSSSISMLLKSKYPQNKDQYYRFLRFYTLFFHPYFVVSCMMRNITFFSYLAFFSILISFVAMLIPTFFTCRKRILNLLE</sequence>
<accession>A0A139JQU8</accession>
<dbReference type="PANTHER" id="PTHR42798">
    <property type="entry name" value="LIPOPROTEIN-RELEASING SYSTEM ATP-BINDING PROTEIN LOLD"/>
    <property type="match status" value="1"/>
</dbReference>
<dbReference type="Proteomes" id="UP000249343">
    <property type="component" value="Unassembled WGS sequence"/>
</dbReference>
<protein>
    <submittedName>
        <fullName evidence="11">ABC transporter family protein</fullName>
    </submittedName>
</protein>
<dbReference type="RefSeq" id="WP_066540092.1">
    <property type="nucleotide sequence ID" value="NZ_JHUK01000002.1"/>
</dbReference>
<feature type="transmembrane region" description="Helical" evidence="9">
    <location>
        <begin position="505"/>
        <end position="527"/>
    </location>
</feature>
<evidence type="ECO:0000313" key="13">
    <source>
        <dbReference type="Proteomes" id="UP000070069"/>
    </source>
</evidence>
<evidence type="ECO:0000256" key="4">
    <source>
        <dbReference type="ARBA" id="ARBA00022741"/>
    </source>
</evidence>
<dbReference type="Proteomes" id="UP000070069">
    <property type="component" value="Unassembled WGS sequence"/>
</dbReference>
<evidence type="ECO:0000313" key="14">
    <source>
        <dbReference type="Proteomes" id="UP000249343"/>
    </source>
</evidence>
<dbReference type="SMART" id="SM00382">
    <property type="entry name" value="AAA"/>
    <property type="match status" value="1"/>
</dbReference>
<dbReference type="GO" id="GO:0005524">
    <property type="term" value="F:ATP binding"/>
    <property type="evidence" value="ECO:0007669"/>
    <property type="project" value="UniProtKB-KW"/>
</dbReference>
<keyword evidence="2" id="KW-1003">Cell membrane</keyword>
<gene>
    <name evidence="11" type="ORF">AXA84_0156</name>
    <name evidence="12" type="ORF">DH96_01105</name>
</gene>
<proteinExistence type="inferred from homology"/>
<dbReference type="PATRIC" id="fig|203274.3.peg.262"/>
<dbReference type="Pfam" id="PF00005">
    <property type="entry name" value="ABC_tran"/>
    <property type="match status" value="1"/>
</dbReference>
<dbReference type="AlphaFoldDB" id="A0A139JQU8"/>
<dbReference type="InterPro" id="IPR027417">
    <property type="entry name" value="P-loop_NTPase"/>
</dbReference>
<comment type="subcellular location">
    <subcellularLocation>
        <location evidence="1">Cell inner membrane</location>
        <topology evidence="1">Multi-pass membrane protein</topology>
    </subcellularLocation>
</comment>
<reference evidence="11 13" key="2">
    <citation type="submission" date="2016-02" db="EMBL/GenBank/DDBJ databases">
        <title>A draft genome sequence of Candidatus Phytoplasma oryzae strain Mbita1, the causative agent of Napier Grass stunt disease in Kenya.</title>
        <authorList>
            <person name="Fischer A."/>
            <person name="Santa-Cruz I."/>
            <person name="Wambua L."/>
            <person name="Olds C."/>
            <person name="Midega C."/>
            <person name="Dickinson M."/>
            <person name="Kawicha P."/>
            <person name="Khan Z."/>
            <person name="Masiga D."/>
            <person name="Jores J."/>
            <person name="Bernd S."/>
        </authorList>
    </citation>
    <scope>NUCLEOTIDE SEQUENCE [LARGE SCALE GENOMIC DNA]</scope>
    <source>
        <strain evidence="11">Mbita1</strain>
    </source>
</reference>
<keyword evidence="7 9" id="KW-0472">Membrane</keyword>
<evidence type="ECO:0000256" key="5">
    <source>
        <dbReference type="ARBA" id="ARBA00022840"/>
    </source>
</evidence>
<evidence type="ECO:0000259" key="10">
    <source>
        <dbReference type="PROSITE" id="PS50893"/>
    </source>
</evidence>
<evidence type="ECO:0000256" key="2">
    <source>
        <dbReference type="ARBA" id="ARBA00022475"/>
    </source>
</evidence>